<dbReference type="FunFam" id="3.40.190.290:FF:000001">
    <property type="entry name" value="Transcriptional regulator, LysR family"/>
    <property type="match status" value="1"/>
</dbReference>
<proteinExistence type="inferred from homology"/>
<dbReference type="SUPFAM" id="SSF53850">
    <property type="entry name" value="Periplasmic binding protein-like II"/>
    <property type="match status" value="1"/>
</dbReference>
<dbReference type="Gene3D" id="1.10.10.10">
    <property type="entry name" value="Winged helix-like DNA-binding domain superfamily/Winged helix DNA-binding domain"/>
    <property type="match status" value="1"/>
</dbReference>
<dbReference type="AlphaFoldDB" id="A0A370DGT6"/>
<dbReference type="InterPro" id="IPR058163">
    <property type="entry name" value="LysR-type_TF_proteobact-type"/>
</dbReference>
<organism evidence="6 7">
    <name type="scientific">endosymbiont of Galathealinum brachiosum</name>
    <dbReference type="NCBI Taxonomy" id="2200906"/>
    <lineage>
        <taxon>Bacteria</taxon>
        <taxon>Pseudomonadati</taxon>
        <taxon>Pseudomonadota</taxon>
        <taxon>Gammaproteobacteria</taxon>
        <taxon>sulfur-oxidizing symbionts</taxon>
    </lineage>
</organism>
<dbReference type="InterPro" id="IPR036390">
    <property type="entry name" value="WH_DNA-bd_sf"/>
</dbReference>
<dbReference type="Gene3D" id="3.40.190.290">
    <property type="match status" value="1"/>
</dbReference>
<dbReference type="GO" id="GO:0006351">
    <property type="term" value="P:DNA-templated transcription"/>
    <property type="evidence" value="ECO:0007669"/>
    <property type="project" value="TreeGrafter"/>
</dbReference>
<comment type="caution">
    <text evidence="6">The sequence shown here is derived from an EMBL/GenBank/DDBJ whole genome shotgun (WGS) entry which is preliminary data.</text>
</comment>
<dbReference type="PANTHER" id="PTHR30537:SF66">
    <property type="entry name" value="IRON-REGULATED VIRULENCE REGULATORY PROTEIN IRGB"/>
    <property type="match status" value="1"/>
</dbReference>
<evidence type="ECO:0000256" key="4">
    <source>
        <dbReference type="ARBA" id="ARBA00023163"/>
    </source>
</evidence>
<name>A0A370DGT6_9GAMM</name>
<dbReference type="Pfam" id="PF03466">
    <property type="entry name" value="LysR_substrate"/>
    <property type="match status" value="1"/>
</dbReference>
<feature type="domain" description="HTH lysR-type" evidence="5">
    <location>
        <begin position="13"/>
        <end position="70"/>
    </location>
</feature>
<sequence>MVGKMVERVANIDLLDGMAVFVGVVKAGSFTAAAHALGHSTSYVSKEVTRLEKRLGSRLLNRTTRTISLTNAGRAYYERCNQIVIDAQNAERSINQLQEEPSGLLRVNAPGSFGSKYLLDVLPEFMHRYPDIKLEVEFNDRLIDVVAEGYDVVIRVGEIKDSNLIARKFTSSRSVVVASPEYLKRRGTPQNVEELTQHDCIAYSLLPAPTQWVFNKGGKRSSVTIEARAMCNSANIEIAMVMKGIGITRVPLFTCEKEVDSGELQVILDDYDHIKYDVYAVYPHRQYLTAKVRAFVDFVVDAFE</sequence>
<evidence type="ECO:0000313" key="6">
    <source>
        <dbReference type="EMBL" id="RDH84102.1"/>
    </source>
</evidence>
<protein>
    <submittedName>
        <fullName evidence="6">LysR family transcriptional regulator</fullName>
    </submittedName>
</protein>
<evidence type="ECO:0000313" key="7">
    <source>
        <dbReference type="Proteomes" id="UP000254266"/>
    </source>
</evidence>
<accession>A0A370DGT6</accession>
<dbReference type="InterPro" id="IPR000847">
    <property type="entry name" value="LysR_HTH_N"/>
</dbReference>
<evidence type="ECO:0000259" key="5">
    <source>
        <dbReference type="PROSITE" id="PS50931"/>
    </source>
</evidence>
<dbReference type="FunFam" id="1.10.10.10:FF:000001">
    <property type="entry name" value="LysR family transcriptional regulator"/>
    <property type="match status" value="1"/>
</dbReference>
<dbReference type="PROSITE" id="PS50931">
    <property type="entry name" value="HTH_LYSR"/>
    <property type="match status" value="1"/>
</dbReference>
<dbReference type="InterPro" id="IPR005119">
    <property type="entry name" value="LysR_subst-bd"/>
</dbReference>
<dbReference type="EMBL" id="QFXC01000008">
    <property type="protein sequence ID" value="RDH84102.1"/>
    <property type="molecule type" value="Genomic_DNA"/>
</dbReference>
<gene>
    <name evidence="6" type="ORF">DIZ80_08190</name>
</gene>
<evidence type="ECO:0000256" key="3">
    <source>
        <dbReference type="ARBA" id="ARBA00023125"/>
    </source>
</evidence>
<dbReference type="CDD" id="cd08422">
    <property type="entry name" value="PBP2_CrgA_like"/>
    <property type="match status" value="1"/>
</dbReference>
<keyword evidence="4" id="KW-0804">Transcription</keyword>
<keyword evidence="3" id="KW-0238">DNA-binding</keyword>
<dbReference type="PANTHER" id="PTHR30537">
    <property type="entry name" value="HTH-TYPE TRANSCRIPTIONAL REGULATOR"/>
    <property type="match status" value="1"/>
</dbReference>
<dbReference type="GO" id="GO:0003700">
    <property type="term" value="F:DNA-binding transcription factor activity"/>
    <property type="evidence" value="ECO:0007669"/>
    <property type="project" value="InterPro"/>
</dbReference>
<keyword evidence="7" id="KW-1185">Reference proteome</keyword>
<evidence type="ECO:0000256" key="1">
    <source>
        <dbReference type="ARBA" id="ARBA00009437"/>
    </source>
</evidence>
<keyword evidence="2" id="KW-0805">Transcription regulation</keyword>
<reference evidence="6 7" key="1">
    <citation type="journal article" date="2018" name="ISME J.">
        <title>Endosymbiont genomes yield clues of tubeworm success.</title>
        <authorList>
            <person name="Li Y."/>
            <person name="Liles M.R."/>
            <person name="Halanych K.M."/>
        </authorList>
    </citation>
    <scope>NUCLEOTIDE SEQUENCE [LARGE SCALE GENOMIC DNA]</scope>
    <source>
        <strain evidence="6">A1464</strain>
    </source>
</reference>
<evidence type="ECO:0000256" key="2">
    <source>
        <dbReference type="ARBA" id="ARBA00023015"/>
    </source>
</evidence>
<dbReference type="InterPro" id="IPR036388">
    <property type="entry name" value="WH-like_DNA-bd_sf"/>
</dbReference>
<dbReference type="SUPFAM" id="SSF46785">
    <property type="entry name" value="Winged helix' DNA-binding domain"/>
    <property type="match status" value="1"/>
</dbReference>
<dbReference type="GO" id="GO:0043565">
    <property type="term" value="F:sequence-specific DNA binding"/>
    <property type="evidence" value="ECO:0007669"/>
    <property type="project" value="TreeGrafter"/>
</dbReference>
<dbReference type="Pfam" id="PF00126">
    <property type="entry name" value="HTH_1"/>
    <property type="match status" value="1"/>
</dbReference>
<comment type="similarity">
    <text evidence="1">Belongs to the LysR transcriptional regulatory family.</text>
</comment>
<dbReference type="Proteomes" id="UP000254266">
    <property type="component" value="Unassembled WGS sequence"/>
</dbReference>